<reference evidence="13 14" key="1">
    <citation type="submission" date="2014-04" db="EMBL/GenBank/DDBJ databases">
        <authorList>
            <consortium name="DOE Joint Genome Institute"/>
            <person name="Kuo A."/>
            <person name="Martino E."/>
            <person name="Perotto S."/>
            <person name="Kohler A."/>
            <person name="Nagy L.G."/>
            <person name="Floudas D."/>
            <person name="Copeland A."/>
            <person name="Barry K.W."/>
            <person name="Cichocki N."/>
            <person name="Veneault-Fourrey C."/>
            <person name="LaButti K."/>
            <person name="Lindquist E.A."/>
            <person name="Lipzen A."/>
            <person name="Lundell T."/>
            <person name="Morin E."/>
            <person name="Murat C."/>
            <person name="Sun H."/>
            <person name="Tunlid A."/>
            <person name="Henrissat B."/>
            <person name="Grigoriev I.V."/>
            <person name="Hibbett D.S."/>
            <person name="Martin F."/>
            <person name="Nordberg H.P."/>
            <person name="Cantor M.N."/>
            <person name="Hua S.X."/>
        </authorList>
    </citation>
    <scope>NUCLEOTIDE SEQUENCE [LARGE SCALE GENOMIC DNA]</scope>
    <source>
        <strain evidence="13 14">Zn</strain>
    </source>
</reference>
<keyword evidence="14" id="KW-1185">Reference proteome</keyword>
<gene>
    <name evidence="13" type="ORF">OIDMADRAFT_105726</name>
</gene>
<dbReference type="SUPFAM" id="SSF55729">
    <property type="entry name" value="Acyl-CoA N-acyltransferases (Nat)"/>
    <property type="match status" value="1"/>
</dbReference>
<evidence type="ECO:0000256" key="8">
    <source>
        <dbReference type="ARBA" id="ARBA00023242"/>
    </source>
</evidence>
<dbReference type="GO" id="GO:0010485">
    <property type="term" value="F:histone H4 acetyltransferase activity"/>
    <property type="evidence" value="ECO:0007669"/>
    <property type="project" value="InterPro"/>
</dbReference>
<accession>A0A0C3H4T6</accession>
<dbReference type="PANTHER" id="PTHR20531:SF1">
    <property type="entry name" value="N-ALPHA-ACETYLTRANSFERASE 40"/>
    <property type="match status" value="1"/>
</dbReference>
<dbReference type="Gene3D" id="3.40.630.30">
    <property type="match status" value="1"/>
</dbReference>
<dbReference type="PROSITE" id="PS51186">
    <property type="entry name" value="GNAT"/>
    <property type="match status" value="1"/>
</dbReference>
<dbReference type="Proteomes" id="UP000054321">
    <property type="component" value="Unassembled WGS sequence"/>
</dbReference>
<protein>
    <recommendedName>
        <fullName evidence="5">N-alpha-acetyltransferase 40</fullName>
        <ecNumber evidence="4">2.3.1.257</ecNumber>
    </recommendedName>
</protein>
<comment type="catalytic activity">
    <reaction evidence="10">
        <text>N-terminal L-seryl-[histone H2A] + acetyl-CoA = N-terminal N(alpha)-acetyl-L-seryl-[histone H2A] + CoA + H(+)</text>
        <dbReference type="Rhea" id="RHEA:50600"/>
        <dbReference type="Rhea" id="RHEA-COMP:12742"/>
        <dbReference type="Rhea" id="RHEA-COMP:12744"/>
        <dbReference type="ChEBI" id="CHEBI:15378"/>
        <dbReference type="ChEBI" id="CHEBI:57287"/>
        <dbReference type="ChEBI" id="CHEBI:57288"/>
        <dbReference type="ChEBI" id="CHEBI:64738"/>
        <dbReference type="ChEBI" id="CHEBI:83690"/>
        <dbReference type="EC" id="2.3.1.257"/>
    </reaction>
</comment>
<dbReference type="EMBL" id="KN832882">
    <property type="protein sequence ID" value="KIM97486.1"/>
    <property type="molecule type" value="Genomic_DNA"/>
</dbReference>
<keyword evidence="8" id="KW-0539">Nucleus</keyword>
<evidence type="ECO:0000259" key="12">
    <source>
        <dbReference type="PROSITE" id="PS51186"/>
    </source>
</evidence>
<sequence>MEKDGIEAANEKGLEAFMEEYLPPREQWGSWTHPKTGDQYEVALSAASGLSDADFEACFQLIELTSAEDYKQSKAGWKPSAKRREMKLLDLKYFLVKRGSQTEGFVSFMPTHEDGYPVIYCYEIHLATTLRGTGLAGALMRLLESVGRRIPETTKMMLTCFTGNQRAAQFYAKLGYSEDEFSPKPRVLRNGTRVESEYVILSKSLS</sequence>
<dbReference type="HOGENOM" id="CLU_051699_2_1_1"/>
<evidence type="ECO:0000256" key="6">
    <source>
        <dbReference type="ARBA" id="ARBA00022490"/>
    </source>
</evidence>
<dbReference type="InParanoid" id="A0A0C3H4T6"/>
<evidence type="ECO:0000313" key="14">
    <source>
        <dbReference type="Proteomes" id="UP000054321"/>
    </source>
</evidence>
<dbReference type="EC" id="2.3.1.257" evidence="4"/>
<comment type="similarity">
    <text evidence="3">Belongs to the acetyltransferase family. NAA40 subfamily.</text>
</comment>
<evidence type="ECO:0000256" key="7">
    <source>
        <dbReference type="ARBA" id="ARBA00022679"/>
    </source>
</evidence>
<reference evidence="14" key="2">
    <citation type="submission" date="2015-01" db="EMBL/GenBank/DDBJ databases">
        <title>Evolutionary Origins and Diversification of the Mycorrhizal Mutualists.</title>
        <authorList>
            <consortium name="DOE Joint Genome Institute"/>
            <consortium name="Mycorrhizal Genomics Consortium"/>
            <person name="Kohler A."/>
            <person name="Kuo A."/>
            <person name="Nagy L.G."/>
            <person name="Floudas D."/>
            <person name="Copeland A."/>
            <person name="Barry K.W."/>
            <person name="Cichocki N."/>
            <person name="Veneault-Fourrey C."/>
            <person name="LaButti K."/>
            <person name="Lindquist E.A."/>
            <person name="Lipzen A."/>
            <person name="Lundell T."/>
            <person name="Morin E."/>
            <person name="Murat C."/>
            <person name="Riley R."/>
            <person name="Ohm R."/>
            <person name="Sun H."/>
            <person name="Tunlid A."/>
            <person name="Henrissat B."/>
            <person name="Grigoriev I.V."/>
            <person name="Hibbett D.S."/>
            <person name="Martin F."/>
        </authorList>
    </citation>
    <scope>NUCLEOTIDE SEQUENCE [LARGE SCALE GENOMIC DNA]</scope>
    <source>
        <strain evidence="14">Zn</strain>
    </source>
</reference>
<dbReference type="GO" id="GO:0005634">
    <property type="term" value="C:nucleus"/>
    <property type="evidence" value="ECO:0007669"/>
    <property type="project" value="UniProtKB-SubCell"/>
</dbReference>
<comment type="subcellular location">
    <subcellularLocation>
        <location evidence="2">Cytoplasm</location>
    </subcellularLocation>
    <subcellularLocation>
        <location evidence="1">Nucleus</location>
    </subcellularLocation>
</comment>
<organism evidence="13 14">
    <name type="scientific">Oidiodendron maius (strain Zn)</name>
    <dbReference type="NCBI Taxonomy" id="913774"/>
    <lineage>
        <taxon>Eukaryota</taxon>
        <taxon>Fungi</taxon>
        <taxon>Dikarya</taxon>
        <taxon>Ascomycota</taxon>
        <taxon>Pezizomycotina</taxon>
        <taxon>Leotiomycetes</taxon>
        <taxon>Leotiomycetes incertae sedis</taxon>
        <taxon>Myxotrichaceae</taxon>
        <taxon>Oidiodendron</taxon>
    </lineage>
</organism>
<dbReference type="InterPro" id="IPR039949">
    <property type="entry name" value="NAA40"/>
</dbReference>
<evidence type="ECO:0000313" key="13">
    <source>
        <dbReference type="EMBL" id="KIM97486.1"/>
    </source>
</evidence>
<dbReference type="Pfam" id="PF00583">
    <property type="entry name" value="Acetyltransf_1"/>
    <property type="match status" value="1"/>
</dbReference>
<dbReference type="OrthoDB" id="424551at2759"/>
<evidence type="ECO:0000256" key="10">
    <source>
        <dbReference type="ARBA" id="ARBA00047821"/>
    </source>
</evidence>
<evidence type="ECO:0000256" key="9">
    <source>
        <dbReference type="ARBA" id="ARBA00023315"/>
    </source>
</evidence>
<dbReference type="GO" id="GO:1990189">
    <property type="term" value="F:protein N-terminal-serine acetyltransferase activity"/>
    <property type="evidence" value="ECO:0007669"/>
    <property type="project" value="UniProtKB-EC"/>
</dbReference>
<dbReference type="STRING" id="913774.A0A0C3H4T6"/>
<dbReference type="InterPro" id="IPR016181">
    <property type="entry name" value="Acyl_CoA_acyltransferase"/>
</dbReference>
<evidence type="ECO:0000256" key="3">
    <source>
        <dbReference type="ARBA" id="ARBA00008870"/>
    </source>
</evidence>
<evidence type="ECO:0000256" key="1">
    <source>
        <dbReference type="ARBA" id="ARBA00004123"/>
    </source>
</evidence>
<evidence type="ECO:0000256" key="11">
    <source>
        <dbReference type="ARBA" id="ARBA00049524"/>
    </source>
</evidence>
<keyword evidence="6" id="KW-0963">Cytoplasm</keyword>
<evidence type="ECO:0000256" key="5">
    <source>
        <dbReference type="ARBA" id="ARBA00015043"/>
    </source>
</evidence>
<proteinExistence type="inferred from homology"/>
<comment type="catalytic activity">
    <reaction evidence="11">
        <text>N-terminal L-seryl-[histone H4] + acetyl-CoA = N-terminal N(alpha)-acetyl-L-seryl-[histone H4] + CoA + H(+)</text>
        <dbReference type="Rhea" id="RHEA:50596"/>
        <dbReference type="Rhea" id="RHEA-COMP:12740"/>
        <dbReference type="Rhea" id="RHEA-COMP:12743"/>
        <dbReference type="ChEBI" id="CHEBI:15378"/>
        <dbReference type="ChEBI" id="CHEBI:57287"/>
        <dbReference type="ChEBI" id="CHEBI:57288"/>
        <dbReference type="ChEBI" id="CHEBI:64738"/>
        <dbReference type="ChEBI" id="CHEBI:83690"/>
        <dbReference type="EC" id="2.3.1.257"/>
    </reaction>
</comment>
<name>A0A0C3H4T6_OIDMZ</name>
<feature type="domain" description="N-acetyltransferase" evidence="12">
    <location>
        <begin position="45"/>
        <end position="195"/>
    </location>
</feature>
<evidence type="ECO:0000256" key="2">
    <source>
        <dbReference type="ARBA" id="ARBA00004496"/>
    </source>
</evidence>
<dbReference type="FunCoup" id="A0A0C3H4T6">
    <property type="interactions" value="129"/>
</dbReference>
<keyword evidence="9" id="KW-0012">Acyltransferase</keyword>
<dbReference type="GO" id="GO:0005737">
    <property type="term" value="C:cytoplasm"/>
    <property type="evidence" value="ECO:0007669"/>
    <property type="project" value="UniProtKB-SubCell"/>
</dbReference>
<dbReference type="PANTHER" id="PTHR20531">
    <property type="entry name" value="N-ALPHA-ACETYLTRANSFERASE 40"/>
    <property type="match status" value="1"/>
</dbReference>
<keyword evidence="7" id="KW-0808">Transferase</keyword>
<dbReference type="GO" id="GO:0043998">
    <property type="term" value="F:histone H2A acetyltransferase activity"/>
    <property type="evidence" value="ECO:0007669"/>
    <property type="project" value="InterPro"/>
</dbReference>
<dbReference type="AlphaFoldDB" id="A0A0C3H4T6"/>
<evidence type="ECO:0000256" key="4">
    <source>
        <dbReference type="ARBA" id="ARBA00012950"/>
    </source>
</evidence>
<dbReference type="InterPro" id="IPR000182">
    <property type="entry name" value="GNAT_dom"/>
</dbReference>